<accession>A0ABM8TNB6</accession>
<evidence type="ECO:0000256" key="5">
    <source>
        <dbReference type="ARBA" id="ARBA00013958"/>
    </source>
</evidence>
<dbReference type="InterPro" id="IPR036034">
    <property type="entry name" value="PDZ_sf"/>
</dbReference>
<dbReference type="InterPro" id="IPR001478">
    <property type="entry name" value="PDZ"/>
</dbReference>
<proteinExistence type="inferred from homology"/>
<evidence type="ECO:0000256" key="1">
    <source>
        <dbReference type="ARBA" id="ARBA00001772"/>
    </source>
</evidence>
<evidence type="ECO:0000256" key="6">
    <source>
        <dbReference type="ARBA" id="ARBA00022670"/>
    </source>
</evidence>
<evidence type="ECO:0000256" key="12">
    <source>
        <dbReference type="ARBA" id="ARBA00023016"/>
    </source>
</evidence>
<dbReference type="EC" id="3.4.21.107" evidence="4"/>
<dbReference type="PANTHER" id="PTHR22939">
    <property type="entry name" value="SERINE PROTEASE FAMILY S1C HTRA-RELATED"/>
    <property type="match status" value="1"/>
</dbReference>
<dbReference type="InterPro" id="IPR011782">
    <property type="entry name" value="Pept_S1C_Do"/>
</dbReference>
<keyword evidence="7 14" id="KW-0732">Signal</keyword>
<evidence type="ECO:0000256" key="2">
    <source>
        <dbReference type="ARBA" id="ARBA00004418"/>
    </source>
</evidence>
<evidence type="ECO:0000313" key="16">
    <source>
        <dbReference type="EMBL" id="CAG2155352.1"/>
    </source>
</evidence>
<comment type="caution">
    <text evidence="16">The sequence shown here is derived from an EMBL/GenBank/DDBJ whole genome shotgun (WGS) entry which is preliminary data.</text>
</comment>
<dbReference type="PRINTS" id="PR00834">
    <property type="entry name" value="PROTEASES2C"/>
</dbReference>
<keyword evidence="10" id="KW-0378">Hydrolase</keyword>
<dbReference type="Pfam" id="PF13180">
    <property type="entry name" value="PDZ_2"/>
    <property type="match status" value="1"/>
</dbReference>
<keyword evidence="9" id="KW-0574">Periplasm</keyword>
<evidence type="ECO:0000313" key="17">
    <source>
        <dbReference type="Proteomes" id="UP000672657"/>
    </source>
</evidence>
<evidence type="ECO:0000256" key="3">
    <source>
        <dbReference type="ARBA" id="ARBA00010541"/>
    </source>
</evidence>
<evidence type="ECO:0000256" key="9">
    <source>
        <dbReference type="ARBA" id="ARBA00022764"/>
    </source>
</evidence>
<comment type="similarity">
    <text evidence="3">Belongs to the peptidase S1C family.</text>
</comment>
<keyword evidence="11" id="KW-0720">Serine protease</keyword>
<keyword evidence="17" id="KW-1185">Reference proteome</keyword>
<evidence type="ECO:0000259" key="15">
    <source>
        <dbReference type="PROSITE" id="PS50106"/>
    </source>
</evidence>
<dbReference type="CDD" id="cd10839">
    <property type="entry name" value="cpPDZ1_DegP-like"/>
    <property type="match status" value="1"/>
</dbReference>
<dbReference type="InterPro" id="IPR041489">
    <property type="entry name" value="PDZ_6"/>
</dbReference>
<evidence type="ECO:0000256" key="14">
    <source>
        <dbReference type="SAM" id="SignalP"/>
    </source>
</evidence>
<dbReference type="PANTHER" id="PTHR22939:SF130">
    <property type="entry name" value="PERIPLASMIC SERINE ENDOPROTEASE DEGP-LIKE-RELATED"/>
    <property type="match status" value="1"/>
</dbReference>
<reference evidence="16 17" key="1">
    <citation type="submission" date="2021-03" db="EMBL/GenBank/DDBJ databases">
        <authorList>
            <person name="Peeters C."/>
        </authorList>
    </citation>
    <scope>NUCLEOTIDE SEQUENCE [LARGE SCALE GENOMIC DNA]</scope>
    <source>
        <strain evidence="16 17">LMG 26411</strain>
    </source>
</reference>
<dbReference type="Proteomes" id="UP000672657">
    <property type="component" value="Unassembled WGS sequence"/>
</dbReference>
<feature type="domain" description="PDZ" evidence="15">
    <location>
        <begin position="274"/>
        <end position="339"/>
    </location>
</feature>
<feature type="signal peptide" evidence="14">
    <location>
        <begin position="1"/>
        <end position="26"/>
    </location>
</feature>
<dbReference type="Pfam" id="PF17820">
    <property type="entry name" value="PDZ_6"/>
    <property type="match status" value="1"/>
</dbReference>
<dbReference type="SUPFAM" id="SSF50156">
    <property type="entry name" value="PDZ domain-like"/>
    <property type="match status" value="2"/>
</dbReference>
<dbReference type="Gene3D" id="2.40.10.120">
    <property type="match status" value="1"/>
</dbReference>
<keyword evidence="8" id="KW-0677">Repeat</keyword>
<name>A0ABM8TNB6_9BURK</name>
<evidence type="ECO:0000256" key="8">
    <source>
        <dbReference type="ARBA" id="ARBA00022737"/>
    </source>
</evidence>
<dbReference type="PROSITE" id="PS51257">
    <property type="entry name" value="PROKAR_LIPOPROTEIN"/>
    <property type="match status" value="1"/>
</dbReference>
<dbReference type="InterPro" id="IPR001940">
    <property type="entry name" value="Peptidase_S1C"/>
</dbReference>
<organism evidence="16 17">
    <name type="scientific">Cupriavidus numazuensis</name>
    <dbReference type="NCBI Taxonomy" id="221992"/>
    <lineage>
        <taxon>Bacteria</taxon>
        <taxon>Pseudomonadati</taxon>
        <taxon>Pseudomonadota</taxon>
        <taxon>Betaproteobacteria</taxon>
        <taxon>Burkholderiales</taxon>
        <taxon>Burkholderiaceae</taxon>
        <taxon>Cupriavidus</taxon>
    </lineage>
</organism>
<comment type="subcellular location">
    <subcellularLocation>
        <location evidence="2">Periplasm</location>
    </subcellularLocation>
</comment>
<evidence type="ECO:0000256" key="4">
    <source>
        <dbReference type="ARBA" id="ARBA00013035"/>
    </source>
</evidence>
<feature type="domain" description="PDZ" evidence="15">
    <location>
        <begin position="390"/>
        <end position="468"/>
    </location>
</feature>
<comment type="catalytic activity">
    <reaction evidence="1">
        <text>Acts on substrates that are at least partially unfolded. The cleavage site P1 residue is normally between a pair of hydrophobic residues, such as Val-|-Val.</text>
        <dbReference type="EC" id="3.4.21.107"/>
    </reaction>
</comment>
<keyword evidence="6" id="KW-0645">Protease</keyword>
<dbReference type="RefSeq" id="WP_211955827.1">
    <property type="nucleotide sequence ID" value="NZ_CAJPVI010000033.1"/>
</dbReference>
<protein>
    <recommendedName>
        <fullName evidence="5">Probable periplasmic serine endoprotease DegP-like</fullName>
        <ecNumber evidence="4">3.4.21.107</ecNumber>
    </recommendedName>
    <alternativeName>
        <fullName evidence="13">Protease Do</fullName>
    </alternativeName>
</protein>
<dbReference type="SUPFAM" id="SSF50494">
    <property type="entry name" value="Trypsin-like serine proteases"/>
    <property type="match status" value="1"/>
</dbReference>
<keyword evidence="12" id="KW-0346">Stress response</keyword>
<gene>
    <name evidence="16" type="ORF">LMG26411_04904</name>
</gene>
<dbReference type="Gene3D" id="2.30.42.10">
    <property type="match status" value="2"/>
</dbReference>
<dbReference type="InterPro" id="IPR009003">
    <property type="entry name" value="Peptidase_S1_PA"/>
</dbReference>
<dbReference type="EMBL" id="CAJPVI010000033">
    <property type="protein sequence ID" value="CAG2155352.1"/>
    <property type="molecule type" value="Genomic_DNA"/>
</dbReference>
<evidence type="ECO:0000256" key="13">
    <source>
        <dbReference type="ARBA" id="ARBA00032850"/>
    </source>
</evidence>
<dbReference type="Pfam" id="PF13365">
    <property type="entry name" value="Trypsin_2"/>
    <property type="match status" value="1"/>
</dbReference>
<dbReference type="SMART" id="SM00228">
    <property type="entry name" value="PDZ"/>
    <property type="match status" value="2"/>
</dbReference>
<dbReference type="NCBIfam" id="TIGR02037">
    <property type="entry name" value="degP_htrA_DO"/>
    <property type="match status" value="1"/>
</dbReference>
<sequence>MVRQIFAGTMIVLAAACTTGSGSLSAQTNTAQQAQQAASTQHAGAPDFASIVDRYGSAVVNISVTTEEQLASEGTPPGLSPGDPLFEFFKQLDPEFTWPERHAPHVVRGIGSGFIISPDGLILTNAHVVGNAKVVTVKLLDRREFKAKVVGTDTRSDVAVLRINARDLPTVRVGDSTHVRAGESVLAIGSPYGFENTATAGIVSATGRSLPDETAAPFIQTDVAVNPGNSGGPLFDARGNVIGINTQIYTRTGGYQGLSFAIPIDTAMRIESELVMHGKVIRGHLGVSVQDVDQGLATAFGLPRVTGALVDQVEPGSPAAAAGIQAGDVVTRVGDAKIEYSAELANLISGLKPGTRTELGLVRNGARQTVAVTIAALKEMSASPDALTQTKGELGLTVRRLNKTEADAHGIAGGLLVEQASGASASSGIEAGDVILSINGAPVTTPQQLHSLATHAGKQVALLVLRNGMRVFIPVDLG</sequence>
<evidence type="ECO:0000256" key="10">
    <source>
        <dbReference type="ARBA" id="ARBA00022801"/>
    </source>
</evidence>
<evidence type="ECO:0000256" key="11">
    <source>
        <dbReference type="ARBA" id="ARBA00022825"/>
    </source>
</evidence>
<feature type="chain" id="PRO_5046807922" description="Probable periplasmic serine endoprotease DegP-like" evidence="14">
    <location>
        <begin position="27"/>
        <end position="478"/>
    </location>
</feature>
<evidence type="ECO:0000256" key="7">
    <source>
        <dbReference type="ARBA" id="ARBA00022729"/>
    </source>
</evidence>
<dbReference type="PROSITE" id="PS50106">
    <property type="entry name" value="PDZ"/>
    <property type="match status" value="2"/>
</dbReference>